<evidence type="ECO:0008006" key="5">
    <source>
        <dbReference type="Google" id="ProtNLM"/>
    </source>
</evidence>
<feature type="compositionally biased region" description="Basic residues" evidence="1">
    <location>
        <begin position="1"/>
        <end position="15"/>
    </location>
</feature>
<dbReference type="Gene3D" id="2.30.30.40">
    <property type="entry name" value="SH3 Domains"/>
    <property type="match status" value="1"/>
</dbReference>
<evidence type="ECO:0000313" key="4">
    <source>
        <dbReference type="Proteomes" id="UP000252893"/>
    </source>
</evidence>
<keyword evidence="2" id="KW-0812">Transmembrane</keyword>
<gene>
    <name evidence="3" type="ORF">DFR47_101466</name>
</gene>
<evidence type="ECO:0000256" key="2">
    <source>
        <dbReference type="SAM" id="Phobius"/>
    </source>
</evidence>
<dbReference type="EMBL" id="QNRH01000001">
    <property type="protein sequence ID" value="RBO98865.1"/>
    <property type="molecule type" value="Genomic_DNA"/>
</dbReference>
<comment type="caution">
    <text evidence="3">The sequence shown here is derived from an EMBL/GenBank/DDBJ whole genome shotgun (WGS) entry which is preliminary data.</text>
</comment>
<dbReference type="AlphaFoldDB" id="A0A366E9U9"/>
<evidence type="ECO:0000313" key="3">
    <source>
        <dbReference type="EMBL" id="RBO98865.1"/>
    </source>
</evidence>
<dbReference type="RefSeq" id="WP_113942779.1">
    <property type="nucleotide sequence ID" value="NZ_JBHEEG010000003.1"/>
</dbReference>
<dbReference type="Proteomes" id="UP000252893">
    <property type="component" value="Unassembled WGS sequence"/>
</dbReference>
<reference evidence="3 4" key="1">
    <citation type="submission" date="2018-06" db="EMBL/GenBank/DDBJ databases">
        <title>Genomic Encyclopedia of Type Strains, Phase IV (KMG-IV): sequencing the most valuable type-strain genomes for metagenomic binning, comparative biology and taxonomic classification.</title>
        <authorList>
            <person name="Goeker M."/>
        </authorList>
    </citation>
    <scope>NUCLEOTIDE SEQUENCE [LARGE SCALE GENOMIC DNA]</scope>
    <source>
        <strain evidence="3 4">DSM 25619</strain>
    </source>
</reference>
<feature type="region of interest" description="Disordered" evidence="1">
    <location>
        <begin position="43"/>
        <end position="99"/>
    </location>
</feature>
<feature type="transmembrane region" description="Helical" evidence="2">
    <location>
        <begin position="21"/>
        <end position="42"/>
    </location>
</feature>
<sequence length="280" mass="29705">MAPRKSTSRKKRPARGKSSGQSAAAVVTVGAIVALGAAALWATSQSRSPTASVSGLFRSNSGSSVARTNPPAPRTSTPSSERKTAQVQTRTPEVTAPAPIRRPQVNVGEQKQVAMLAPRVENKPAVQIIPPKPAAQSAMPALPPVGRTAPDDNSRHASGAFKIPKAIVAKQALTIREKAWDQAKTVGRVEKGREMRSYAKVGRWHRVVVPSTNIIGWVQEDQLIFKNQPRQAAASRPIPTQQSAITTGSVRPAPAVKTTSDKPQNTGLIAPVYPQQPVGK</sequence>
<feature type="compositionally biased region" description="Polar residues" evidence="1">
    <location>
        <begin position="257"/>
        <end position="267"/>
    </location>
</feature>
<keyword evidence="2" id="KW-1133">Transmembrane helix</keyword>
<accession>A0A366E9U9</accession>
<feature type="region of interest" description="Disordered" evidence="1">
    <location>
        <begin position="230"/>
        <end position="280"/>
    </location>
</feature>
<keyword evidence="2" id="KW-0472">Membrane</keyword>
<feature type="region of interest" description="Disordered" evidence="1">
    <location>
        <begin position="1"/>
        <end position="23"/>
    </location>
</feature>
<feature type="compositionally biased region" description="Polar residues" evidence="1">
    <location>
        <begin position="44"/>
        <end position="67"/>
    </location>
</feature>
<feature type="compositionally biased region" description="Polar residues" evidence="1">
    <location>
        <begin position="238"/>
        <end position="249"/>
    </location>
</feature>
<organism evidence="3 4">
    <name type="scientific">Pseudochrobactrum asaccharolyticum</name>
    <dbReference type="NCBI Taxonomy" id="354351"/>
    <lineage>
        <taxon>Bacteria</taxon>
        <taxon>Pseudomonadati</taxon>
        <taxon>Pseudomonadota</taxon>
        <taxon>Alphaproteobacteria</taxon>
        <taxon>Hyphomicrobiales</taxon>
        <taxon>Brucellaceae</taxon>
        <taxon>Pseudochrobactrum</taxon>
    </lineage>
</organism>
<dbReference type="OrthoDB" id="8115827at2"/>
<feature type="compositionally biased region" description="Polar residues" evidence="1">
    <location>
        <begin position="74"/>
        <end position="92"/>
    </location>
</feature>
<name>A0A366E9U9_9HYPH</name>
<protein>
    <recommendedName>
        <fullName evidence="5">SH3 domain-containing protein</fullName>
    </recommendedName>
</protein>
<proteinExistence type="predicted"/>
<evidence type="ECO:0000256" key="1">
    <source>
        <dbReference type="SAM" id="MobiDB-lite"/>
    </source>
</evidence>
<keyword evidence="4" id="KW-1185">Reference proteome</keyword>